<name>A0A514A030_9CAUD</name>
<protein>
    <submittedName>
        <fullName evidence="1">Uncharacterized protein</fullName>
    </submittedName>
</protein>
<keyword evidence="2" id="KW-1185">Reference proteome</keyword>
<accession>A0A514A030</accession>
<sequence>MPPESHLIRVRAGVMSSQGYIYKTLRVKQVRIQSD</sequence>
<dbReference type="EMBL" id="MK838112">
    <property type="protein sequence ID" value="QDH46638.1"/>
    <property type="molecule type" value="Genomic_DNA"/>
</dbReference>
<organism evidence="1 2">
    <name type="scientific">Aeromonas phage LAh_6</name>
    <dbReference type="NCBI Taxonomy" id="2591030"/>
    <lineage>
        <taxon>Viruses</taxon>
        <taxon>Duplodnaviria</taxon>
        <taxon>Heunggongvirae</taxon>
        <taxon>Uroviricota</taxon>
        <taxon>Caudoviricetes</taxon>
        <taxon>Grimontviridae</taxon>
        <taxon>Lahexavirus</taxon>
        <taxon>Lahexavirus LAh6</taxon>
    </lineage>
</organism>
<reference evidence="1 2" key="1">
    <citation type="submission" date="2019-04" db="EMBL/GenBank/DDBJ databases">
        <title>Novel bacteriophages capable of disrupting biofilms from clinical strains of Aeromonas hydrophila with intrinsic antibiotic resistance.</title>
        <authorList>
            <person name="Kabwe M."/>
            <person name="Brown T.L."/>
            <person name="Speirs L."/>
            <person name="Ku H."/>
            <person name="Leach M."/>
            <person name="Chan H.T."/>
            <person name="Petrovski S."/>
            <person name="Lock P."/>
            <person name="Tucci J."/>
        </authorList>
    </citation>
    <scope>NUCLEOTIDE SEQUENCE [LARGE SCALE GENOMIC DNA]</scope>
</reference>
<evidence type="ECO:0000313" key="2">
    <source>
        <dbReference type="Proteomes" id="UP000319466"/>
    </source>
</evidence>
<gene>
    <name evidence="1" type="ORF">LAh6_162</name>
</gene>
<evidence type="ECO:0000313" key="1">
    <source>
        <dbReference type="EMBL" id="QDH46638.1"/>
    </source>
</evidence>
<dbReference type="Proteomes" id="UP000319466">
    <property type="component" value="Segment"/>
</dbReference>
<proteinExistence type="predicted"/>